<evidence type="ECO:0000256" key="9">
    <source>
        <dbReference type="ARBA" id="ARBA00025157"/>
    </source>
</evidence>
<keyword evidence="4" id="KW-1003">Cell membrane</keyword>
<dbReference type="GO" id="GO:0043190">
    <property type="term" value="C:ATP-binding cassette (ABC) transporter complex"/>
    <property type="evidence" value="ECO:0007669"/>
    <property type="project" value="TreeGrafter"/>
</dbReference>
<dbReference type="CDD" id="cd03225">
    <property type="entry name" value="ABC_cobalt_CbiO_domain1"/>
    <property type="match status" value="2"/>
</dbReference>
<accession>A0A5D5AFJ4</accession>
<dbReference type="PANTHER" id="PTHR43553:SF25">
    <property type="entry name" value="ABC-TYPE COBALT TRANSPORT SYSTEM, ATPASE COMPONENT"/>
    <property type="match status" value="1"/>
</dbReference>
<keyword evidence="8" id="KW-0472">Membrane</keyword>
<sequence length="582" mass="63066">MSLIDIDDVTFTYRTQSDDVHALENVTCSIEQGSFVGVTGPSDAGKSTFGRLIPSYIPNFFDGNLSGTVTVDGVDMRETTIGEQSMKAGMLFENPFDQLTGASTTVLEEVGYGLENLALPVDEIISRTKWSLELAGIEDLVMRNPQRLSGGQSQRVALASILAMQPEILVLDEPTSQLDPQGSEEVFRIVSNLDREEYTIVLISQDLTRLAPHLDRLIVIDDGQITHDGTPTEVLTDPTIEDRAVPVPDPVTIGQRLRSNGYVDETAPVPVSMADAVEELQPYAPTTRPAGGTTDGVTDGGAASADGLVANDVGIRMDDVVFRYNEEVEALSGVSLDLDAGCVCLIGQNGAGKTTFAKHLNGLLEPTEGQVTVGDLDTREHRVARIAQEIGLNFQNPNDQLFHNTVDEEIRYGPKNFEYNDERIDELVEDAVERLELEDVREKNPYDMGQPKRKRVAVASVIAMDTPIVVLDEPTGGQDAEGNELLGDLVESLVSDGVLVVVITHDVDFASRYADRLIALSNGEVLLDGSAREVFGQPDVLEETDVSPPIVTQIGQQLGLEKTVLTVDELFAQLERTSEASG</sequence>
<evidence type="ECO:0000259" key="11">
    <source>
        <dbReference type="PROSITE" id="PS50893"/>
    </source>
</evidence>
<dbReference type="RefSeq" id="WP_149082956.1">
    <property type="nucleotide sequence ID" value="NZ_VTAW01000038.1"/>
</dbReference>
<evidence type="ECO:0000256" key="2">
    <source>
        <dbReference type="ARBA" id="ARBA00005417"/>
    </source>
</evidence>
<dbReference type="InterPro" id="IPR003593">
    <property type="entry name" value="AAA+_ATPase"/>
</dbReference>
<name>A0A5D5AFJ4_9EURY</name>
<feature type="domain" description="ABC transporter" evidence="11">
    <location>
        <begin position="4"/>
        <end position="247"/>
    </location>
</feature>
<evidence type="ECO:0000256" key="8">
    <source>
        <dbReference type="ARBA" id="ARBA00023136"/>
    </source>
</evidence>
<keyword evidence="5" id="KW-0547">Nucleotide-binding</keyword>
<evidence type="ECO:0000256" key="6">
    <source>
        <dbReference type="ARBA" id="ARBA00022840"/>
    </source>
</evidence>
<dbReference type="Gene3D" id="3.40.50.300">
    <property type="entry name" value="P-loop containing nucleotide triphosphate hydrolases"/>
    <property type="match status" value="2"/>
</dbReference>
<gene>
    <name evidence="12" type="ORF">FYC77_18375</name>
</gene>
<dbReference type="Proteomes" id="UP000324104">
    <property type="component" value="Unassembled WGS sequence"/>
</dbReference>
<evidence type="ECO:0000256" key="10">
    <source>
        <dbReference type="SAM" id="MobiDB-lite"/>
    </source>
</evidence>
<evidence type="ECO:0000256" key="4">
    <source>
        <dbReference type="ARBA" id="ARBA00022475"/>
    </source>
</evidence>
<dbReference type="EMBL" id="VTAW01000038">
    <property type="protein sequence ID" value="TYT60536.1"/>
    <property type="molecule type" value="Genomic_DNA"/>
</dbReference>
<feature type="domain" description="ABC transporter" evidence="11">
    <location>
        <begin position="315"/>
        <end position="547"/>
    </location>
</feature>
<evidence type="ECO:0000256" key="5">
    <source>
        <dbReference type="ARBA" id="ARBA00022741"/>
    </source>
</evidence>
<evidence type="ECO:0000256" key="1">
    <source>
        <dbReference type="ARBA" id="ARBA00004236"/>
    </source>
</evidence>
<organism evidence="12 13">
    <name type="scientific">Natrialba swarupiae</name>
    <dbReference type="NCBI Taxonomy" id="2448032"/>
    <lineage>
        <taxon>Archaea</taxon>
        <taxon>Methanobacteriati</taxon>
        <taxon>Methanobacteriota</taxon>
        <taxon>Stenosarchaea group</taxon>
        <taxon>Halobacteria</taxon>
        <taxon>Halobacteriales</taxon>
        <taxon>Natrialbaceae</taxon>
        <taxon>Natrialba</taxon>
    </lineage>
</organism>
<dbReference type="FunFam" id="3.40.50.300:FF:000224">
    <property type="entry name" value="Energy-coupling factor transporter ATP-binding protein EcfA"/>
    <property type="match status" value="1"/>
</dbReference>
<feature type="region of interest" description="Disordered" evidence="10">
    <location>
        <begin position="284"/>
        <end position="303"/>
    </location>
</feature>
<feature type="compositionally biased region" description="Low complexity" evidence="10">
    <location>
        <begin position="290"/>
        <end position="303"/>
    </location>
</feature>
<comment type="similarity">
    <text evidence="2">Belongs to the ABC transporter superfamily.</text>
</comment>
<keyword evidence="7" id="KW-1278">Translocase</keyword>
<dbReference type="GO" id="GO:0016887">
    <property type="term" value="F:ATP hydrolysis activity"/>
    <property type="evidence" value="ECO:0007669"/>
    <property type="project" value="InterPro"/>
</dbReference>
<dbReference type="SUPFAM" id="SSF52540">
    <property type="entry name" value="P-loop containing nucleoside triphosphate hydrolases"/>
    <property type="match status" value="2"/>
</dbReference>
<dbReference type="PROSITE" id="PS50893">
    <property type="entry name" value="ABC_TRANSPORTER_2"/>
    <property type="match status" value="2"/>
</dbReference>
<keyword evidence="3" id="KW-0813">Transport</keyword>
<evidence type="ECO:0000313" key="13">
    <source>
        <dbReference type="Proteomes" id="UP000324104"/>
    </source>
</evidence>
<comment type="function">
    <text evidence="9">Probably part of an ABC transporter complex. Responsible for energy coupling to the transport system.</text>
</comment>
<evidence type="ECO:0000256" key="3">
    <source>
        <dbReference type="ARBA" id="ARBA00022448"/>
    </source>
</evidence>
<dbReference type="GO" id="GO:0005524">
    <property type="term" value="F:ATP binding"/>
    <property type="evidence" value="ECO:0007669"/>
    <property type="project" value="UniProtKB-KW"/>
</dbReference>
<dbReference type="InterPro" id="IPR017871">
    <property type="entry name" value="ABC_transporter-like_CS"/>
</dbReference>
<evidence type="ECO:0000313" key="12">
    <source>
        <dbReference type="EMBL" id="TYT60536.1"/>
    </source>
</evidence>
<keyword evidence="6 12" id="KW-0067">ATP-binding</keyword>
<protein>
    <submittedName>
        <fullName evidence="12">ATP-binding cassette domain-containing protein</fullName>
    </submittedName>
</protein>
<dbReference type="InterPro" id="IPR027417">
    <property type="entry name" value="P-loop_NTPase"/>
</dbReference>
<reference evidence="12 13" key="1">
    <citation type="submission" date="2019-08" db="EMBL/GenBank/DDBJ databases">
        <title>Archaea genome.</title>
        <authorList>
            <person name="Kajale S."/>
            <person name="Shouche Y."/>
            <person name="Deshpande N."/>
            <person name="Sharma A."/>
        </authorList>
    </citation>
    <scope>NUCLEOTIDE SEQUENCE [LARGE SCALE GENOMIC DNA]</scope>
    <source>
        <strain evidence="12 13">ESP3B_9</strain>
    </source>
</reference>
<dbReference type="Pfam" id="PF00005">
    <property type="entry name" value="ABC_tran"/>
    <property type="match status" value="2"/>
</dbReference>
<dbReference type="AlphaFoldDB" id="A0A5D5AFJ4"/>
<proteinExistence type="inferred from homology"/>
<dbReference type="SMART" id="SM00382">
    <property type="entry name" value="AAA"/>
    <property type="match status" value="2"/>
</dbReference>
<dbReference type="PROSITE" id="PS00211">
    <property type="entry name" value="ABC_TRANSPORTER_1"/>
    <property type="match status" value="1"/>
</dbReference>
<keyword evidence="13" id="KW-1185">Reference proteome</keyword>
<dbReference type="NCBIfam" id="NF010167">
    <property type="entry name" value="PRK13648.1"/>
    <property type="match status" value="2"/>
</dbReference>
<evidence type="ECO:0000256" key="7">
    <source>
        <dbReference type="ARBA" id="ARBA00022967"/>
    </source>
</evidence>
<dbReference type="InterPro" id="IPR003439">
    <property type="entry name" value="ABC_transporter-like_ATP-bd"/>
</dbReference>
<dbReference type="InterPro" id="IPR050095">
    <property type="entry name" value="ECF_ABC_transporter_ATP-bd"/>
</dbReference>
<comment type="subcellular location">
    <subcellularLocation>
        <location evidence="1">Cell membrane</location>
    </subcellularLocation>
</comment>
<dbReference type="GO" id="GO:0042626">
    <property type="term" value="F:ATPase-coupled transmembrane transporter activity"/>
    <property type="evidence" value="ECO:0007669"/>
    <property type="project" value="TreeGrafter"/>
</dbReference>
<dbReference type="PANTHER" id="PTHR43553">
    <property type="entry name" value="HEAVY METAL TRANSPORTER"/>
    <property type="match status" value="1"/>
</dbReference>
<comment type="caution">
    <text evidence="12">The sequence shown here is derived from an EMBL/GenBank/DDBJ whole genome shotgun (WGS) entry which is preliminary data.</text>
</comment>
<dbReference type="InterPro" id="IPR015856">
    <property type="entry name" value="ABC_transpr_CbiO/EcfA_su"/>
</dbReference>